<dbReference type="Gene3D" id="2.130.10.10">
    <property type="entry name" value="YVTN repeat-like/Quinoprotein amine dehydrogenase"/>
    <property type="match status" value="3"/>
</dbReference>
<dbReference type="GO" id="GO:0032040">
    <property type="term" value="C:small-subunit processome"/>
    <property type="evidence" value="ECO:0007669"/>
    <property type="project" value="InterPro"/>
</dbReference>
<dbReference type="Proteomes" id="UP000807353">
    <property type="component" value="Unassembled WGS sequence"/>
</dbReference>
<proteinExistence type="predicted"/>
<keyword evidence="12" id="KW-1185">Reference proteome</keyword>
<keyword evidence="4 8" id="KW-0853">WD repeat</keyword>
<evidence type="ECO:0000256" key="1">
    <source>
        <dbReference type="ARBA" id="ARBA00004604"/>
    </source>
</evidence>
<dbReference type="InterPro" id="IPR036322">
    <property type="entry name" value="WD40_repeat_dom_sf"/>
</dbReference>
<dbReference type="SUPFAM" id="SSF50969">
    <property type="entry name" value="YVTN repeat-like/Quinoprotein amine dehydrogenase"/>
    <property type="match status" value="1"/>
</dbReference>
<dbReference type="OrthoDB" id="4096at2759"/>
<dbReference type="InterPro" id="IPR057644">
    <property type="entry name" value="Beta-prop_WDR75_2nd"/>
</dbReference>
<feature type="repeat" description="WD" evidence="8">
    <location>
        <begin position="140"/>
        <end position="162"/>
    </location>
</feature>
<dbReference type="InterPro" id="IPR011044">
    <property type="entry name" value="Quino_amine_DH_bsu"/>
</dbReference>
<keyword evidence="2" id="KW-0690">Ribosome biogenesis</keyword>
<evidence type="ECO:0000313" key="11">
    <source>
        <dbReference type="EMBL" id="KAF9469861.1"/>
    </source>
</evidence>
<dbReference type="GO" id="GO:0045943">
    <property type="term" value="P:positive regulation of transcription by RNA polymerase I"/>
    <property type="evidence" value="ECO:0007669"/>
    <property type="project" value="InterPro"/>
</dbReference>
<keyword evidence="5" id="KW-0677">Repeat</keyword>
<comment type="subcellular location">
    <subcellularLocation>
        <location evidence="1">Nucleus</location>
        <location evidence="1">Nucleolus</location>
    </subcellularLocation>
</comment>
<protein>
    <submittedName>
        <fullName evidence="11">WD40-repeat-containing domain protein</fullName>
    </submittedName>
</protein>
<dbReference type="GO" id="GO:0003723">
    <property type="term" value="F:RNA binding"/>
    <property type="evidence" value="ECO:0007669"/>
    <property type="project" value="InterPro"/>
</dbReference>
<evidence type="ECO:0000256" key="3">
    <source>
        <dbReference type="ARBA" id="ARBA00022552"/>
    </source>
</evidence>
<evidence type="ECO:0000256" key="7">
    <source>
        <dbReference type="ARBA" id="ARBA00023242"/>
    </source>
</evidence>
<dbReference type="PROSITE" id="PS50294">
    <property type="entry name" value="WD_REPEATS_REGION"/>
    <property type="match status" value="1"/>
</dbReference>
<reference evidence="11" key="1">
    <citation type="submission" date="2020-11" db="EMBL/GenBank/DDBJ databases">
        <authorList>
            <consortium name="DOE Joint Genome Institute"/>
            <person name="Ahrendt S."/>
            <person name="Riley R."/>
            <person name="Andreopoulos W."/>
            <person name="Labutti K."/>
            <person name="Pangilinan J."/>
            <person name="Ruiz-Duenas F.J."/>
            <person name="Barrasa J.M."/>
            <person name="Sanchez-Garcia M."/>
            <person name="Camarero S."/>
            <person name="Miyauchi S."/>
            <person name="Serrano A."/>
            <person name="Linde D."/>
            <person name="Babiker R."/>
            <person name="Drula E."/>
            <person name="Ayuso-Fernandez I."/>
            <person name="Pacheco R."/>
            <person name="Padilla G."/>
            <person name="Ferreira P."/>
            <person name="Barriuso J."/>
            <person name="Kellner H."/>
            <person name="Castanera R."/>
            <person name="Alfaro M."/>
            <person name="Ramirez L."/>
            <person name="Pisabarro A.G."/>
            <person name="Kuo A."/>
            <person name="Tritt A."/>
            <person name="Lipzen A."/>
            <person name="He G."/>
            <person name="Yan M."/>
            <person name="Ng V."/>
            <person name="Cullen D."/>
            <person name="Martin F."/>
            <person name="Rosso M.-N."/>
            <person name="Henrissat B."/>
            <person name="Hibbett D."/>
            <person name="Martinez A.T."/>
            <person name="Grigoriev I.V."/>
        </authorList>
    </citation>
    <scope>NUCLEOTIDE SEQUENCE</scope>
    <source>
        <strain evidence="11">CBS 247.69</strain>
    </source>
</reference>
<evidence type="ECO:0000256" key="2">
    <source>
        <dbReference type="ARBA" id="ARBA00022517"/>
    </source>
</evidence>
<feature type="domain" description="WD repeat-containing protein 75 second beta-propeller" evidence="10">
    <location>
        <begin position="433"/>
        <end position="699"/>
    </location>
</feature>
<evidence type="ECO:0000256" key="5">
    <source>
        <dbReference type="ARBA" id="ARBA00022737"/>
    </source>
</evidence>
<name>A0A9P5YL80_9AGAR</name>
<dbReference type="PANTHER" id="PTHR44215:SF1">
    <property type="entry name" value="WD REPEAT-CONTAINING PROTEIN 75"/>
    <property type="match status" value="1"/>
</dbReference>
<feature type="compositionally biased region" description="Polar residues" evidence="9">
    <location>
        <begin position="916"/>
        <end position="943"/>
    </location>
</feature>
<feature type="region of interest" description="Disordered" evidence="9">
    <location>
        <begin position="1"/>
        <end position="44"/>
    </location>
</feature>
<dbReference type="InterPro" id="IPR001680">
    <property type="entry name" value="WD40_rpt"/>
</dbReference>
<feature type="compositionally biased region" description="Basic residues" evidence="9">
    <location>
        <begin position="26"/>
        <end position="36"/>
    </location>
</feature>
<dbReference type="GO" id="GO:0006364">
    <property type="term" value="P:rRNA processing"/>
    <property type="evidence" value="ECO:0007669"/>
    <property type="project" value="UniProtKB-KW"/>
</dbReference>
<keyword evidence="3" id="KW-0698">rRNA processing</keyword>
<dbReference type="Pfam" id="PF23769">
    <property type="entry name" value="Beta-prop_WDR75_2nd"/>
    <property type="match status" value="1"/>
</dbReference>
<dbReference type="SUPFAM" id="SSF50978">
    <property type="entry name" value="WD40 repeat-like"/>
    <property type="match status" value="1"/>
</dbReference>
<evidence type="ECO:0000256" key="4">
    <source>
        <dbReference type="ARBA" id="ARBA00022574"/>
    </source>
</evidence>
<evidence type="ECO:0000259" key="10">
    <source>
        <dbReference type="Pfam" id="PF23769"/>
    </source>
</evidence>
<evidence type="ECO:0000256" key="6">
    <source>
        <dbReference type="ARBA" id="ARBA00023163"/>
    </source>
</evidence>
<feature type="region of interest" description="Disordered" evidence="9">
    <location>
        <begin position="900"/>
        <end position="966"/>
    </location>
</feature>
<evidence type="ECO:0000256" key="8">
    <source>
        <dbReference type="PROSITE-ProRule" id="PRU00221"/>
    </source>
</evidence>
<evidence type="ECO:0000256" key="9">
    <source>
        <dbReference type="SAM" id="MobiDB-lite"/>
    </source>
</evidence>
<comment type="caution">
    <text evidence="11">The sequence shown here is derived from an EMBL/GenBank/DDBJ whole genome shotgun (WGS) entry which is preliminary data.</text>
</comment>
<gene>
    <name evidence="11" type="ORF">BDZ94DRAFT_35868</name>
</gene>
<keyword evidence="7" id="KW-0539">Nucleus</keyword>
<dbReference type="SMART" id="SM00320">
    <property type="entry name" value="WD40"/>
    <property type="match status" value="7"/>
</dbReference>
<dbReference type="GO" id="GO:2000234">
    <property type="term" value="P:positive regulation of rRNA processing"/>
    <property type="evidence" value="ECO:0007669"/>
    <property type="project" value="TreeGrafter"/>
</dbReference>
<feature type="compositionally biased region" description="Polar residues" evidence="9">
    <location>
        <begin position="9"/>
        <end position="21"/>
    </location>
</feature>
<dbReference type="PROSITE" id="PS50082">
    <property type="entry name" value="WD_REPEATS_2"/>
    <property type="match status" value="2"/>
</dbReference>
<evidence type="ECO:0000313" key="12">
    <source>
        <dbReference type="Proteomes" id="UP000807353"/>
    </source>
</evidence>
<keyword evidence="6" id="KW-0804">Transcription</keyword>
<dbReference type="PANTHER" id="PTHR44215">
    <property type="entry name" value="WD REPEAT-CONTAINING PROTEIN 75"/>
    <property type="match status" value="1"/>
</dbReference>
<sequence length="966" mass="106098">MAASSSASQQPQHVIQSSNSDLPPKAGKKGQSRKGKGKESVSRVISRRQNDLFVDVDKETEESTVPWDWIPLTDSSASKVPPIFTTDGSYFFSLVGSSVKTYSVATGEVVCILSSPPAADDRLSSLLTTAMINPHNNFQLITGSLDGRIMVWDFLDAALLKIIDIGQPIHHMCAHKSFKDSVFVAVSRASKKVKINGTDDNAAVLRVSLRTTGATTKSAEIYPIGKTRFPTGLTFSNSGAWLIATAGHKVYVVSSSSFASGFTKYVSPERLTCLAPHPTDEYFATGDEKGIIRLWYCLSDNLPTAVRGVEKKSQTTTLHWHAHAVASITFTGNGAYLLSGGEESVLVIWQLHTGKREFVPRVGAPISTVSLSNQGRGEEEYLLGLADATYLFINAGTLKVSRSYSHIKLDPGTPSTSKLPSTPLAIHKPTSTIILPSSHPSSLQIYSLTSSKLVSELEISPSNRVSRRDERPVEPSHVEDAAITFSGEWLASVDTRDEEDGFRGEVYLKFWRWDQDETWKLNTRIDQPHGINKITCLAFSSSAPKCNHSVMLATTAEDCNVKIWGLKTTRGKADLVDDFWVIRSTFNFRAQIPRSVSWSPDASLLAISLGDYVSVYDSATFILRQASSFPGCKQASSVHFVGKGGRYLAVIGNNDLILWDLVVQSVRWHHKTLSTIENVVPHPEDYSFAVFCNHKANKEQLTTKVSIFHVGSPVPSAVHSIPFILRNISPYIRSSGQSSYAFIGITRDWHLVQFGDDCKAVDEGSSIIKGLTSGHAPQRHTLFQDIFGKSAFTEVPVPSSPPVGIGKYPAWTGTAASDAFESPAYLMPPLEHLFEPLLGRFLTPCDRTTGQPQIMENEEQEMDTNEDEQNSIISRVHRSRVVEQNEMDALATLFQRHTTILRPPGMDDQPPDTSRPKNNTVTRLPTSPLPVSSAPQQKLQNLNLEDVRVSSPVSAINGRKRKNTSD</sequence>
<dbReference type="InterPro" id="IPR015943">
    <property type="entry name" value="WD40/YVTN_repeat-like_dom_sf"/>
</dbReference>
<dbReference type="AlphaFoldDB" id="A0A9P5YL80"/>
<dbReference type="Pfam" id="PF23869">
    <property type="entry name" value="Beta-prop_WDR75_1st"/>
    <property type="match status" value="1"/>
</dbReference>
<accession>A0A9P5YL80</accession>
<dbReference type="EMBL" id="MU150229">
    <property type="protein sequence ID" value="KAF9469861.1"/>
    <property type="molecule type" value="Genomic_DNA"/>
</dbReference>
<feature type="repeat" description="WD" evidence="8">
    <location>
        <begin position="318"/>
        <end position="359"/>
    </location>
</feature>
<organism evidence="11 12">
    <name type="scientific">Collybia nuda</name>
    <dbReference type="NCBI Taxonomy" id="64659"/>
    <lineage>
        <taxon>Eukaryota</taxon>
        <taxon>Fungi</taxon>
        <taxon>Dikarya</taxon>
        <taxon>Basidiomycota</taxon>
        <taxon>Agaricomycotina</taxon>
        <taxon>Agaricomycetes</taxon>
        <taxon>Agaricomycetidae</taxon>
        <taxon>Agaricales</taxon>
        <taxon>Tricholomatineae</taxon>
        <taxon>Clitocybaceae</taxon>
        <taxon>Collybia</taxon>
    </lineage>
</organism>
<dbReference type="InterPro" id="IPR053826">
    <property type="entry name" value="WDR75"/>
</dbReference>